<evidence type="ECO:0000256" key="3">
    <source>
        <dbReference type="ARBA" id="ARBA00022821"/>
    </source>
</evidence>
<evidence type="ECO:0000313" key="7">
    <source>
        <dbReference type="Proteomes" id="UP000327157"/>
    </source>
</evidence>
<evidence type="ECO:0000256" key="1">
    <source>
        <dbReference type="ARBA" id="ARBA00022737"/>
    </source>
</evidence>
<sequence>MADALISALLEKLASMTYEYVAEEVKLVLNVEKEVKEFARNLKAIRAVLEDAEQKQVKEASVRDWLDNLKEISSDMVDVLDDWNGEILRQQVEKQEREGTSAVVAKKKSNPSNPSNPSNLVFCR</sequence>
<evidence type="ECO:0000313" key="6">
    <source>
        <dbReference type="EMBL" id="KAB2616735.1"/>
    </source>
</evidence>
<accession>A0A5N5GMF3</accession>
<keyword evidence="2" id="KW-0547">Nucleotide-binding</keyword>
<keyword evidence="7" id="KW-1185">Reference proteome</keyword>
<evidence type="ECO:0000259" key="5">
    <source>
        <dbReference type="Pfam" id="PF18052"/>
    </source>
</evidence>
<feature type="region of interest" description="Disordered" evidence="4">
    <location>
        <begin position="93"/>
        <end position="124"/>
    </location>
</feature>
<proteinExistence type="predicted"/>
<dbReference type="Gene3D" id="1.20.5.4130">
    <property type="match status" value="1"/>
</dbReference>
<dbReference type="OrthoDB" id="1166397at2759"/>
<name>A0A5N5GMF3_9ROSA</name>
<dbReference type="GO" id="GO:0000166">
    <property type="term" value="F:nucleotide binding"/>
    <property type="evidence" value="ECO:0007669"/>
    <property type="project" value="UniProtKB-KW"/>
</dbReference>
<dbReference type="InterPro" id="IPR041118">
    <property type="entry name" value="Rx_N"/>
</dbReference>
<reference evidence="6 7" key="1">
    <citation type="submission" date="2019-09" db="EMBL/GenBank/DDBJ databases">
        <authorList>
            <person name="Ou C."/>
        </authorList>
    </citation>
    <scope>NUCLEOTIDE SEQUENCE [LARGE SCALE GENOMIC DNA]</scope>
    <source>
        <strain evidence="6">S2</strain>
        <tissue evidence="6">Leaf</tissue>
    </source>
</reference>
<dbReference type="Proteomes" id="UP000327157">
    <property type="component" value="Chromosome 3"/>
</dbReference>
<dbReference type="GO" id="GO:0006952">
    <property type="term" value="P:defense response"/>
    <property type="evidence" value="ECO:0007669"/>
    <property type="project" value="UniProtKB-KW"/>
</dbReference>
<feature type="domain" description="Disease resistance N-terminal" evidence="5">
    <location>
        <begin position="6"/>
        <end position="96"/>
    </location>
</feature>
<dbReference type="Pfam" id="PF18052">
    <property type="entry name" value="Rx_N"/>
    <property type="match status" value="1"/>
</dbReference>
<reference evidence="6 7" key="3">
    <citation type="submission" date="2019-11" db="EMBL/GenBank/DDBJ databases">
        <title>A de novo genome assembly of a pear dwarfing rootstock.</title>
        <authorList>
            <person name="Wang F."/>
            <person name="Wang J."/>
            <person name="Li S."/>
            <person name="Zhang Y."/>
            <person name="Fang M."/>
            <person name="Ma L."/>
            <person name="Zhao Y."/>
            <person name="Jiang S."/>
        </authorList>
    </citation>
    <scope>NUCLEOTIDE SEQUENCE [LARGE SCALE GENOMIC DNA]</scope>
    <source>
        <strain evidence="6">S2</strain>
        <tissue evidence="6">Leaf</tissue>
    </source>
</reference>
<gene>
    <name evidence="6" type="ORF">D8674_023323</name>
</gene>
<keyword evidence="3" id="KW-0611">Plant defense</keyword>
<evidence type="ECO:0000256" key="4">
    <source>
        <dbReference type="SAM" id="MobiDB-lite"/>
    </source>
</evidence>
<dbReference type="AlphaFoldDB" id="A0A5N5GMF3"/>
<keyword evidence="1" id="KW-0677">Repeat</keyword>
<feature type="compositionally biased region" description="Low complexity" evidence="4">
    <location>
        <begin position="110"/>
        <end position="124"/>
    </location>
</feature>
<comment type="caution">
    <text evidence="6">The sequence shown here is derived from an EMBL/GenBank/DDBJ whole genome shotgun (WGS) entry which is preliminary data.</text>
</comment>
<evidence type="ECO:0000256" key="2">
    <source>
        <dbReference type="ARBA" id="ARBA00022741"/>
    </source>
</evidence>
<protein>
    <submittedName>
        <fullName evidence="6">Disease resistance protein RGA3</fullName>
    </submittedName>
</protein>
<organism evidence="6 7">
    <name type="scientific">Pyrus ussuriensis x Pyrus communis</name>
    <dbReference type="NCBI Taxonomy" id="2448454"/>
    <lineage>
        <taxon>Eukaryota</taxon>
        <taxon>Viridiplantae</taxon>
        <taxon>Streptophyta</taxon>
        <taxon>Embryophyta</taxon>
        <taxon>Tracheophyta</taxon>
        <taxon>Spermatophyta</taxon>
        <taxon>Magnoliopsida</taxon>
        <taxon>eudicotyledons</taxon>
        <taxon>Gunneridae</taxon>
        <taxon>Pentapetalae</taxon>
        <taxon>rosids</taxon>
        <taxon>fabids</taxon>
        <taxon>Rosales</taxon>
        <taxon>Rosaceae</taxon>
        <taxon>Amygdaloideae</taxon>
        <taxon>Maleae</taxon>
        <taxon>Pyrus</taxon>
    </lineage>
</organism>
<reference evidence="7" key="2">
    <citation type="submission" date="2019-10" db="EMBL/GenBank/DDBJ databases">
        <title>A de novo genome assembly of a pear dwarfing rootstock.</title>
        <authorList>
            <person name="Wang F."/>
            <person name="Wang J."/>
            <person name="Li S."/>
            <person name="Zhang Y."/>
            <person name="Fang M."/>
            <person name="Ma L."/>
            <person name="Zhao Y."/>
            <person name="Jiang S."/>
        </authorList>
    </citation>
    <scope>NUCLEOTIDE SEQUENCE [LARGE SCALE GENOMIC DNA]</scope>
</reference>
<dbReference type="EMBL" id="SMOL01000402">
    <property type="protein sequence ID" value="KAB2616735.1"/>
    <property type="molecule type" value="Genomic_DNA"/>
</dbReference>